<evidence type="ECO:0000313" key="3">
    <source>
        <dbReference type="EMBL" id="KNC56372.1"/>
    </source>
</evidence>
<dbReference type="GO" id="GO:0005811">
    <property type="term" value="C:lipid droplet"/>
    <property type="evidence" value="ECO:0007669"/>
    <property type="project" value="TreeGrafter"/>
</dbReference>
<feature type="domain" description="Saccharopine dehydrogenase NADP binding" evidence="2">
    <location>
        <begin position="5"/>
        <end position="140"/>
    </location>
</feature>
<evidence type="ECO:0000256" key="1">
    <source>
        <dbReference type="ARBA" id="ARBA00038048"/>
    </source>
</evidence>
<dbReference type="Gene3D" id="3.40.50.720">
    <property type="entry name" value="NAD(P)-binding Rossmann-like Domain"/>
    <property type="match status" value="1"/>
</dbReference>
<dbReference type="GO" id="GO:0005886">
    <property type="term" value="C:plasma membrane"/>
    <property type="evidence" value="ECO:0007669"/>
    <property type="project" value="TreeGrafter"/>
</dbReference>
<dbReference type="RefSeq" id="XP_013760887.1">
    <property type="nucleotide sequence ID" value="XM_013905433.1"/>
</dbReference>
<name>A0A0L0DW21_THETB</name>
<dbReference type="GO" id="GO:0009247">
    <property type="term" value="P:glycolipid biosynthetic process"/>
    <property type="evidence" value="ECO:0007669"/>
    <property type="project" value="TreeGrafter"/>
</dbReference>
<dbReference type="GO" id="GO:0005739">
    <property type="term" value="C:mitochondrion"/>
    <property type="evidence" value="ECO:0007669"/>
    <property type="project" value="TreeGrafter"/>
</dbReference>
<keyword evidence="4" id="KW-1185">Reference proteome</keyword>
<evidence type="ECO:0000313" key="4">
    <source>
        <dbReference type="Proteomes" id="UP000054408"/>
    </source>
</evidence>
<dbReference type="OrthoDB" id="10268090at2759"/>
<dbReference type="PANTHER" id="PTHR12286">
    <property type="entry name" value="SACCHAROPINE DEHYDROGENASE-LIKE OXIDOREDUCTASE"/>
    <property type="match status" value="1"/>
</dbReference>
<dbReference type="InterPro" id="IPR036291">
    <property type="entry name" value="NAD(P)-bd_dom_sf"/>
</dbReference>
<gene>
    <name evidence="3" type="ORF">AMSG_02342</name>
</gene>
<comment type="similarity">
    <text evidence="1">Belongs to the saccharopine dehydrogenase family.</text>
</comment>
<dbReference type="OMA" id="KRPVQMH"/>
<dbReference type="Pfam" id="PF03435">
    <property type="entry name" value="Sacchrp_dh_NADP"/>
    <property type="match status" value="1"/>
</dbReference>
<sequence>MYDLVIYGASGFTGSRIAHQAVRILGAKVSLALAGRTQAKLEAVKRELCHAFPDLAPALASKVGIIIASTADVDSLAAMAGVGKVVVNAVGPFRMHGEPVVAACAAAGTDYVDVSGEPEFIETMAARYDDAAKASGALIVSACGMDSIPCDMGVVHAAQLAAAEGLVPTAIEAYLSVSTAAVPGVGSVVINAGTWDSLIYSFANVAALRALRRAHPMPRLEFDARRSTSFPRRGKTFTPPADVGAAYAVPFMGADASVVRRSQAARQAAGDKPVRFGVFLTLPSLKALIMYMAWGFVFGIFASFRLGRSFLLRFPFLCSLGKVSRDGPNAVTRAATTLSLNMVTKAVPADAADPASTDAPPVATLHTRIEINDPGYDGTAACVVQCAATMLEERTALPPGGVTTSAAAFAGSKLLDRLADSPITFTRVAATSSS</sequence>
<dbReference type="GeneID" id="25562026"/>
<proteinExistence type="inferred from homology"/>
<dbReference type="PANTHER" id="PTHR12286:SF5">
    <property type="entry name" value="SACCHAROPINE DEHYDROGENASE-LIKE OXIDOREDUCTASE"/>
    <property type="match status" value="1"/>
</dbReference>
<dbReference type="Proteomes" id="UP000054408">
    <property type="component" value="Unassembled WGS sequence"/>
</dbReference>
<evidence type="ECO:0000259" key="2">
    <source>
        <dbReference type="Pfam" id="PF03435"/>
    </source>
</evidence>
<dbReference type="EMBL" id="GL349441">
    <property type="protein sequence ID" value="KNC56372.1"/>
    <property type="molecule type" value="Genomic_DNA"/>
</dbReference>
<reference evidence="3 4" key="1">
    <citation type="submission" date="2010-05" db="EMBL/GenBank/DDBJ databases">
        <title>The Genome Sequence of Thecamonas trahens ATCC 50062.</title>
        <authorList>
            <consortium name="The Broad Institute Genome Sequencing Platform"/>
            <person name="Russ C."/>
            <person name="Cuomo C."/>
            <person name="Shea T."/>
            <person name="Young S.K."/>
            <person name="Zeng Q."/>
            <person name="Koehrsen M."/>
            <person name="Haas B."/>
            <person name="Borodovsky M."/>
            <person name="Guigo R."/>
            <person name="Alvarado L."/>
            <person name="Berlin A."/>
            <person name="Bochicchio J."/>
            <person name="Borenstein D."/>
            <person name="Chapman S."/>
            <person name="Chen Z."/>
            <person name="Freedman E."/>
            <person name="Gellesch M."/>
            <person name="Goldberg J."/>
            <person name="Griggs A."/>
            <person name="Gujja S."/>
            <person name="Heilman E."/>
            <person name="Heiman D."/>
            <person name="Hepburn T."/>
            <person name="Howarth C."/>
            <person name="Jen D."/>
            <person name="Larson L."/>
            <person name="Mehta T."/>
            <person name="Park D."/>
            <person name="Pearson M."/>
            <person name="Roberts A."/>
            <person name="Saif S."/>
            <person name="Shenoy N."/>
            <person name="Sisk P."/>
            <person name="Stolte C."/>
            <person name="Sykes S."/>
            <person name="Thomson T."/>
            <person name="Walk T."/>
            <person name="White J."/>
            <person name="Yandava C."/>
            <person name="Burger G."/>
            <person name="Gray M.W."/>
            <person name="Holland P.W.H."/>
            <person name="King N."/>
            <person name="Lang F.B.F."/>
            <person name="Roger A.J."/>
            <person name="Ruiz-Trillo I."/>
            <person name="Lander E."/>
            <person name="Nusbaum C."/>
        </authorList>
    </citation>
    <scope>NUCLEOTIDE SEQUENCE [LARGE SCALE GENOMIC DNA]</scope>
    <source>
        <strain evidence="3 4">ATCC 50062</strain>
    </source>
</reference>
<organism evidence="3 4">
    <name type="scientific">Thecamonas trahens ATCC 50062</name>
    <dbReference type="NCBI Taxonomy" id="461836"/>
    <lineage>
        <taxon>Eukaryota</taxon>
        <taxon>Apusozoa</taxon>
        <taxon>Apusomonadida</taxon>
        <taxon>Apusomonadidae</taxon>
        <taxon>Thecamonas</taxon>
    </lineage>
</organism>
<dbReference type="AlphaFoldDB" id="A0A0L0DW21"/>
<accession>A0A0L0DW21</accession>
<dbReference type="STRING" id="461836.A0A0L0DW21"/>
<protein>
    <submittedName>
        <fullName evidence="3">Saccharopine dehydrogenase domain-containing protein</fullName>
    </submittedName>
</protein>
<dbReference type="eggNOG" id="KOG2733">
    <property type="taxonomic scope" value="Eukaryota"/>
</dbReference>
<dbReference type="InterPro" id="IPR005097">
    <property type="entry name" value="Sacchrp_dh_NADP-bd"/>
</dbReference>
<dbReference type="InterPro" id="IPR051276">
    <property type="entry name" value="Saccharopine_DH-like_oxidrdct"/>
</dbReference>
<dbReference type="SUPFAM" id="SSF51735">
    <property type="entry name" value="NAD(P)-binding Rossmann-fold domains"/>
    <property type="match status" value="1"/>
</dbReference>